<evidence type="ECO:0000313" key="2">
    <source>
        <dbReference type="EMBL" id="MED6121174.1"/>
    </source>
</evidence>
<feature type="domain" description="KIB1-4 beta-propeller" evidence="1">
    <location>
        <begin position="204"/>
        <end position="268"/>
    </location>
</feature>
<dbReference type="EMBL" id="JASCZI010030315">
    <property type="protein sequence ID" value="MED6121174.1"/>
    <property type="molecule type" value="Genomic_DNA"/>
</dbReference>
<accession>A0ABU6RB93</accession>
<proteinExistence type="predicted"/>
<dbReference type="Proteomes" id="UP001341840">
    <property type="component" value="Unassembled WGS sequence"/>
</dbReference>
<evidence type="ECO:0000259" key="1">
    <source>
        <dbReference type="Pfam" id="PF03478"/>
    </source>
</evidence>
<gene>
    <name evidence="2" type="ORF">PIB30_027659</name>
</gene>
<evidence type="ECO:0000313" key="3">
    <source>
        <dbReference type="Proteomes" id="UP001341840"/>
    </source>
</evidence>
<dbReference type="InterPro" id="IPR005174">
    <property type="entry name" value="KIB1-4_b-propeller"/>
</dbReference>
<reference evidence="2 3" key="1">
    <citation type="journal article" date="2023" name="Plants (Basel)">
        <title>Bridging the Gap: Combining Genomics and Transcriptomics Approaches to Understand Stylosanthes scabra, an Orphan Legume from the Brazilian Caatinga.</title>
        <authorList>
            <person name="Ferreira-Neto J.R.C."/>
            <person name="da Silva M.D."/>
            <person name="Binneck E."/>
            <person name="de Melo N.F."/>
            <person name="da Silva R.H."/>
            <person name="de Melo A.L.T.M."/>
            <person name="Pandolfi V."/>
            <person name="Bustamante F.O."/>
            <person name="Brasileiro-Vidal A.C."/>
            <person name="Benko-Iseppon A.M."/>
        </authorList>
    </citation>
    <scope>NUCLEOTIDE SEQUENCE [LARGE SCALE GENOMIC DNA]</scope>
    <source>
        <tissue evidence="2">Leaves</tissue>
    </source>
</reference>
<sequence length="296" mass="33999">MQLPVADELPLQIQSLEENGINNIRLPEMQNNFIRGSYGGWLIILDIYQGSIYMLNAFTRVRLDLPPVSALPHIIDYNPNNYGFEYTLRSINEDLFVNNTYVKSSVFINKILVWKVTMNSCPSSDNEDFMAVIIYGYGCNLAYYKPHDKRWLEFPTREYNFYDVIFVGKKIYAIDDYCQLYEFDTNGKSGPVGGIHEAKPPSDDLKNAKEWSRLNSLENYVLIIGLNSSVRILPASIQSKGNRIYFTEGYIELRPTDYAVTHDIGIFNLDDGSCQRLLSDVKFLCPPVWCHSTSFL</sequence>
<dbReference type="InterPro" id="IPR050942">
    <property type="entry name" value="F-box_BR-signaling"/>
</dbReference>
<comment type="caution">
    <text evidence="2">The sequence shown here is derived from an EMBL/GenBank/DDBJ whole genome shotgun (WGS) entry which is preliminary data.</text>
</comment>
<feature type="domain" description="KIB1-4 beta-propeller" evidence="1">
    <location>
        <begin position="15"/>
        <end position="190"/>
    </location>
</feature>
<dbReference type="Pfam" id="PF03478">
    <property type="entry name" value="Beta-prop_KIB1-4"/>
    <property type="match status" value="2"/>
</dbReference>
<name>A0ABU6RB93_9FABA</name>
<dbReference type="PANTHER" id="PTHR44259">
    <property type="entry name" value="OS07G0183000 PROTEIN-RELATED"/>
    <property type="match status" value="1"/>
</dbReference>
<keyword evidence="3" id="KW-1185">Reference proteome</keyword>
<organism evidence="2 3">
    <name type="scientific">Stylosanthes scabra</name>
    <dbReference type="NCBI Taxonomy" id="79078"/>
    <lineage>
        <taxon>Eukaryota</taxon>
        <taxon>Viridiplantae</taxon>
        <taxon>Streptophyta</taxon>
        <taxon>Embryophyta</taxon>
        <taxon>Tracheophyta</taxon>
        <taxon>Spermatophyta</taxon>
        <taxon>Magnoliopsida</taxon>
        <taxon>eudicotyledons</taxon>
        <taxon>Gunneridae</taxon>
        <taxon>Pentapetalae</taxon>
        <taxon>rosids</taxon>
        <taxon>fabids</taxon>
        <taxon>Fabales</taxon>
        <taxon>Fabaceae</taxon>
        <taxon>Papilionoideae</taxon>
        <taxon>50 kb inversion clade</taxon>
        <taxon>dalbergioids sensu lato</taxon>
        <taxon>Dalbergieae</taxon>
        <taxon>Pterocarpus clade</taxon>
        <taxon>Stylosanthes</taxon>
    </lineage>
</organism>
<protein>
    <recommendedName>
        <fullName evidence="1">KIB1-4 beta-propeller domain-containing protein</fullName>
    </recommendedName>
</protein>